<feature type="domain" description="ABC1 atypical kinase-like" evidence="3">
    <location>
        <begin position="87"/>
        <end position="330"/>
    </location>
</feature>
<dbReference type="EMBL" id="CP096115">
    <property type="protein sequence ID" value="UUX91285.1"/>
    <property type="molecule type" value="Genomic_DNA"/>
</dbReference>
<protein>
    <submittedName>
        <fullName evidence="4">AarF/UbiB family protein</fullName>
    </submittedName>
</protein>
<evidence type="ECO:0000256" key="1">
    <source>
        <dbReference type="ARBA" id="ARBA00009670"/>
    </source>
</evidence>
<dbReference type="Proteomes" id="UP001060368">
    <property type="component" value="Chromosome"/>
</dbReference>
<reference evidence="4" key="1">
    <citation type="submission" date="2022-04" db="EMBL/GenBank/DDBJ databases">
        <title>Complete genome of Methanoplanus endosymbiosus DSM 3599.</title>
        <authorList>
            <person name="Chen S.-C."/>
            <person name="You Y.-T."/>
            <person name="Zhou Y.-Z."/>
            <person name="Lai M.-C."/>
        </authorList>
    </citation>
    <scope>NUCLEOTIDE SEQUENCE</scope>
    <source>
        <strain evidence="4">DSM 3599</strain>
    </source>
</reference>
<gene>
    <name evidence="4" type="ORF">L6E24_07810</name>
</gene>
<proteinExistence type="inferred from homology"/>
<dbReference type="PANTHER" id="PTHR10566">
    <property type="entry name" value="CHAPERONE-ACTIVITY OF BC1 COMPLEX CABC1 -RELATED"/>
    <property type="match status" value="1"/>
</dbReference>
<evidence type="ECO:0000313" key="5">
    <source>
        <dbReference type="Proteomes" id="UP001060368"/>
    </source>
</evidence>
<organism evidence="4 5">
    <name type="scientific">Methanoplanus endosymbiosus</name>
    <dbReference type="NCBI Taxonomy" id="33865"/>
    <lineage>
        <taxon>Archaea</taxon>
        <taxon>Methanobacteriati</taxon>
        <taxon>Methanobacteriota</taxon>
        <taxon>Stenosarchaea group</taxon>
        <taxon>Methanomicrobia</taxon>
        <taxon>Methanomicrobiales</taxon>
        <taxon>Methanomicrobiaceae</taxon>
        <taxon>Methanoplanus</taxon>
    </lineage>
</organism>
<name>A0A9E7PK72_9EURY</name>
<keyword evidence="2" id="KW-0812">Transmembrane</keyword>
<dbReference type="InterPro" id="IPR011009">
    <property type="entry name" value="Kinase-like_dom_sf"/>
</dbReference>
<dbReference type="AlphaFoldDB" id="A0A9E7PK72"/>
<keyword evidence="5" id="KW-1185">Reference proteome</keyword>
<keyword evidence="2" id="KW-0472">Membrane</keyword>
<comment type="similarity">
    <text evidence="1">Belongs to the protein kinase superfamily. ADCK protein kinase family.</text>
</comment>
<dbReference type="SUPFAM" id="SSF56112">
    <property type="entry name" value="Protein kinase-like (PK-like)"/>
    <property type="match status" value="1"/>
</dbReference>
<evidence type="ECO:0000259" key="3">
    <source>
        <dbReference type="Pfam" id="PF03109"/>
    </source>
</evidence>
<evidence type="ECO:0000313" key="4">
    <source>
        <dbReference type="EMBL" id="UUX91285.1"/>
    </source>
</evidence>
<sequence>MVTRLTRYKQIADVMMNYGFGIVLDEIDPEATRRRVFFKRARPDERSVYERIRLGLEELGPTFVKFGQMLASQTDRLPPEMIRELRKLHEHVKPVTFEELRPIIESYTGPVDEAFAYFEKKPIAAASIGQVHRAILHDGTIVAIKIQRPDIEDKIATDTVIIENMASRLEKVNPTARAYNLSGLVGDFTKMMRKELDYVSEGKNADIFRRNFKDKKGIKFPKIYWEYSGTKMLTMEYIEGIRVDNAEGIRIYGYEPKEIASRGFSAYLKMIFEDGFFHLDPHPGNLRVTPYGDLSFLDLGAVAIVRPERRDLFIRLLLAIVDNDVDMLIETFQKLGVTIKEEYMEDVKDEIYYTLFDSECVELSSVNPGDTIENIPRVLNRYDIKIPDTLMSLLKVIVMVLDIGVKLSPDFNFYEESRPYLREIIEHRYLSKKRLKRSTSSMLDGIDGVLKLPKIISRTLNNISTGNIHVDIVANDVKDLSRTIEQASDKMVLGLVASALVIGASLVIFSADIEYSSWLVYFTIIVYVIAFGLGIAMVIKFLFYDKKR</sequence>
<dbReference type="InterPro" id="IPR050154">
    <property type="entry name" value="UbiB_kinase"/>
</dbReference>
<feature type="transmembrane region" description="Helical" evidence="2">
    <location>
        <begin position="519"/>
        <end position="543"/>
    </location>
</feature>
<dbReference type="InterPro" id="IPR004147">
    <property type="entry name" value="ABC1_dom"/>
</dbReference>
<keyword evidence="2" id="KW-1133">Transmembrane helix</keyword>
<evidence type="ECO:0000256" key="2">
    <source>
        <dbReference type="SAM" id="Phobius"/>
    </source>
</evidence>
<dbReference type="CDD" id="cd05121">
    <property type="entry name" value="ABC1_ADCK3-like"/>
    <property type="match status" value="1"/>
</dbReference>
<accession>A0A9E7PK72</accession>
<dbReference type="RefSeq" id="WP_257741439.1">
    <property type="nucleotide sequence ID" value="NZ_CP096115.1"/>
</dbReference>
<dbReference type="KEGG" id="mend:L6E24_07810"/>
<dbReference type="PANTHER" id="PTHR10566:SF113">
    <property type="entry name" value="PROTEIN ACTIVITY OF BC1 COMPLEX KINASE 7, CHLOROPLASTIC"/>
    <property type="match status" value="1"/>
</dbReference>
<feature type="transmembrane region" description="Helical" evidence="2">
    <location>
        <begin position="492"/>
        <end position="513"/>
    </location>
</feature>
<dbReference type="GeneID" id="74307597"/>
<dbReference type="Pfam" id="PF03109">
    <property type="entry name" value="ABC1"/>
    <property type="match status" value="1"/>
</dbReference>